<proteinExistence type="predicted"/>
<feature type="region of interest" description="Disordered" evidence="1">
    <location>
        <begin position="138"/>
        <end position="157"/>
    </location>
</feature>
<evidence type="ECO:0008006" key="4">
    <source>
        <dbReference type="Google" id="ProtNLM"/>
    </source>
</evidence>
<dbReference type="AlphaFoldDB" id="A0A2N5SBI2"/>
<organism evidence="2 3">
    <name type="scientific">Puccinia coronata f. sp. avenae</name>
    <dbReference type="NCBI Taxonomy" id="200324"/>
    <lineage>
        <taxon>Eukaryota</taxon>
        <taxon>Fungi</taxon>
        <taxon>Dikarya</taxon>
        <taxon>Basidiomycota</taxon>
        <taxon>Pucciniomycotina</taxon>
        <taxon>Pucciniomycetes</taxon>
        <taxon>Pucciniales</taxon>
        <taxon>Pucciniaceae</taxon>
        <taxon>Puccinia</taxon>
    </lineage>
</organism>
<evidence type="ECO:0000256" key="1">
    <source>
        <dbReference type="SAM" id="MobiDB-lite"/>
    </source>
</evidence>
<sequence length="218" mass="24532">MSSYKENPETDGKTAFSISQLQAMHLARAAWDLVTPTTIANCWKHTGILQHSNEDELVQNNSIASSITQDKDLDDIVEKTKETLSRLSRYPGIPESSPRVRISIQDLLNPVAESKLVHDSVPIPTDKEIINHVRGVEVEQENIEKEDESDQEPEREPWSLSKMRAALNEIEFGLLSQLASDSSPSWLPHVKSLQSLQSQLIDAQWSGLKQTTLDTFFQ</sequence>
<protein>
    <recommendedName>
        <fullName evidence="4">DDE-1 domain-containing protein</fullName>
    </recommendedName>
</protein>
<gene>
    <name evidence="2" type="ORF">PCASD_21641</name>
</gene>
<feature type="compositionally biased region" description="Acidic residues" evidence="1">
    <location>
        <begin position="138"/>
        <end position="151"/>
    </location>
</feature>
<name>A0A2N5SBI2_9BASI</name>
<evidence type="ECO:0000313" key="3">
    <source>
        <dbReference type="Proteomes" id="UP000235392"/>
    </source>
</evidence>
<dbReference type="Proteomes" id="UP000235392">
    <property type="component" value="Unassembled WGS sequence"/>
</dbReference>
<evidence type="ECO:0000313" key="2">
    <source>
        <dbReference type="EMBL" id="PLW10596.1"/>
    </source>
</evidence>
<comment type="caution">
    <text evidence="2">The sequence shown here is derived from an EMBL/GenBank/DDBJ whole genome shotgun (WGS) entry which is preliminary data.</text>
</comment>
<dbReference type="EMBL" id="PGCI01000957">
    <property type="protein sequence ID" value="PLW10596.1"/>
    <property type="molecule type" value="Genomic_DNA"/>
</dbReference>
<reference evidence="2 3" key="1">
    <citation type="submission" date="2017-11" db="EMBL/GenBank/DDBJ databases">
        <title>De novo assembly and phasing of dikaryotic genomes from two isolates of Puccinia coronata f. sp. avenae, the causal agent of oat crown rust.</title>
        <authorList>
            <person name="Miller M.E."/>
            <person name="Zhang Y."/>
            <person name="Omidvar V."/>
            <person name="Sperschneider J."/>
            <person name="Schwessinger B."/>
            <person name="Raley C."/>
            <person name="Palmer J.M."/>
            <person name="Garnica D."/>
            <person name="Upadhyaya N."/>
            <person name="Rathjen J."/>
            <person name="Taylor J.M."/>
            <person name="Park R.F."/>
            <person name="Dodds P.N."/>
            <person name="Hirsch C.D."/>
            <person name="Kianian S.F."/>
            <person name="Figueroa M."/>
        </authorList>
    </citation>
    <scope>NUCLEOTIDE SEQUENCE [LARGE SCALE GENOMIC DNA]</scope>
    <source>
        <strain evidence="2">12SD80</strain>
    </source>
</reference>
<accession>A0A2N5SBI2</accession>